<keyword evidence="1" id="KW-0472">Membrane</keyword>
<sequence length="1347" mass="150165">MIKFVFSPLARGIALACTMGSSAALAGVNINHQEDVVVNTERVLVQKHFVLHALPPVTLQQTQTQEVTEALSLSEFVKDSAIRFVSGKHYLTGSTKAEMDRIVALLQGKKQLKLHFIGHADNQRLSPNARKIYSDNQDLSEHRAEIVADYFAAQLQLDSTQVSTEGRADREPVASNDTLAGMARNRRVEVLAVYVEEHVVTKTLSEYSALREQICGGVPQTSQALSLSLDGIALAADDSANNADAQRCADVALEKLQLQFKYDPLRALPKLSVQHALTQSGNGLTLHLQGHSNYLSFIDFAEIQLLLPNRTLLAKVTLDENLRGQWQLPNNLLGMRLQYRLRVFNKQGEFDETYLQEVDFRPQFAVTTSKLEGYLQAGQGESQLAKQTIRVEGGTLTLFGEQVPLQHHVYFLGRIVAVNRERRFIQQQIVQSGLHRAEVAVLDDKGNGRLITRDLALPQQDWFYVAMADLTLGQRDHRGSMVLLNDGQKAQDDLFAEARLAGYVKGKFAQGYRISAKIDTKEQPLEQLLSGLHHQDPQSLLRRLEEEQHHAEVGDDSFVEDDTPSQGKVYVRVENDTSHLLWGNFATHSGDTELARIERGLYGLELNHLSAATTSQGEAALAANVYVAQAQTMSSYEEQRATGGSLFYLKHRDIVRGSARVAVEIRDKTSGLVLVRRALSEGQDYDLDALQGRILLSKPLSSFEQDDLLVRAAALDNNPVYLVSSYEYAPSFDELDNLSYGARLSHWLNDQVQLGVTASKQEQDGFDSALTALDATYQVSESAYIKIEAAQSEGLGVGLSSDNGGLTFTTYASGTEVVKANAYFVEAKATFADFGLEQQGDGQFYWQRLGAGYAGLGLLSRSAQTKQGARLQWQMSEQMHTQLKLDSREDDLANQTQAVELNTKLSLTNNVMVSLGVRIDQREQHEPVGVSSEQGTRSDAVVQLSKAINETTELYGFVQGTLAREYARQSNNRVGLGGRWQASEKLALQSELSTGNLGLAGNFGLEYQIQQDSNLYLNYQLDPDGRDNLLGQKQGNWTSGARHRFSEATSVYAEQQYQHNNLEQGLMQAYGIEHQLNAQWQVSVGVETGTLDTQSGRADRDVLSLALGYGNEALKWTSALEYRTDDSASHTLDAWLMRHNFSWKYDENWRAQARLDLAFSDAEQAKDDHALLNSRFTELQLGVAYRPIDNSPWSGLATLTYLADLAPAEQLSGLGRAQMPQQKSTVMALDVAYQINPSWRFGSRFAYRNGEVRAGRDEGQWFDSATTLWTNRVDYHLLQQWDATLEWRQLQVLEAQDKRTGMLVALHRHFGEHVKAGIGYNFTDFSDDLTRLDYRADGWFLNVTGKF</sequence>
<dbReference type="PROSITE" id="PS51123">
    <property type="entry name" value="OMPA_2"/>
    <property type="match status" value="1"/>
</dbReference>
<evidence type="ECO:0000313" key="5">
    <source>
        <dbReference type="Proteomes" id="UP001595453"/>
    </source>
</evidence>
<dbReference type="InterPro" id="IPR036737">
    <property type="entry name" value="OmpA-like_sf"/>
</dbReference>
<gene>
    <name evidence="4" type="ORF">ACFOEE_05180</name>
</gene>
<dbReference type="InterPro" id="IPR050330">
    <property type="entry name" value="Bact_OuterMem_StrucFunc"/>
</dbReference>
<feature type="domain" description="OmpA-like" evidence="3">
    <location>
        <begin position="71"/>
        <end position="196"/>
    </location>
</feature>
<keyword evidence="5" id="KW-1185">Reference proteome</keyword>
<organism evidence="4 5">
    <name type="scientific">Pseudoalteromonas fenneropenaei</name>
    <dbReference type="NCBI Taxonomy" id="1737459"/>
    <lineage>
        <taxon>Bacteria</taxon>
        <taxon>Pseudomonadati</taxon>
        <taxon>Pseudomonadota</taxon>
        <taxon>Gammaproteobacteria</taxon>
        <taxon>Alteromonadales</taxon>
        <taxon>Pseudoalteromonadaceae</taxon>
        <taxon>Pseudoalteromonas</taxon>
    </lineage>
</organism>
<dbReference type="Proteomes" id="UP001595453">
    <property type="component" value="Unassembled WGS sequence"/>
</dbReference>
<evidence type="ECO:0000256" key="1">
    <source>
        <dbReference type="PROSITE-ProRule" id="PRU00473"/>
    </source>
</evidence>
<protein>
    <submittedName>
        <fullName evidence="4">OmpA family protein</fullName>
    </submittedName>
</protein>
<dbReference type="SUPFAM" id="SSF56935">
    <property type="entry name" value="Porins"/>
    <property type="match status" value="2"/>
</dbReference>
<reference evidence="5" key="1">
    <citation type="journal article" date="2019" name="Int. J. Syst. Evol. Microbiol.">
        <title>The Global Catalogue of Microorganisms (GCM) 10K type strain sequencing project: providing services to taxonomists for standard genome sequencing and annotation.</title>
        <authorList>
            <consortium name="The Broad Institute Genomics Platform"/>
            <consortium name="The Broad Institute Genome Sequencing Center for Infectious Disease"/>
            <person name="Wu L."/>
            <person name="Ma J."/>
        </authorList>
    </citation>
    <scope>NUCLEOTIDE SEQUENCE [LARGE SCALE GENOMIC DNA]</scope>
    <source>
        <strain evidence="5">KCTC 42730</strain>
    </source>
</reference>
<evidence type="ECO:0000256" key="2">
    <source>
        <dbReference type="SAM" id="SignalP"/>
    </source>
</evidence>
<name>A0ABV7CGX1_9GAMM</name>
<dbReference type="InterPro" id="IPR006665">
    <property type="entry name" value="OmpA-like"/>
</dbReference>
<evidence type="ECO:0000313" key="4">
    <source>
        <dbReference type="EMBL" id="MFC3031904.1"/>
    </source>
</evidence>
<dbReference type="EMBL" id="JBHRSD010000010">
    <property type="protein sequence ID" value="MFC3031904.1"/>
    <property type="molecule type" value="Genomic_DNA"/>
</dbReference>
<dbReference type="SUPFAM" id="SSF103088">
    <property type="entry name" value="OmpA-like"/>
    <property type="match status" value="1"/>
</dbReference>
<proteinExistence type="predicted"/>
<accession>A0ABV7CGX1</accession>
<feature type="signal peptide" evidence="2">
    <location>
        <begin position="1"/>
        <end position="26"/>
    </location>
</feature>
<keyword evidence="2" id="KW-0732">Signal</keyword>
<dbReference type="Pfam" id="PF00691">
    <property type="entry name" value="OmpA"/>
    <property type="match status" value="1"/>
</dbReference>
<dbReference type="PANTHER" id="PTHR30329">
    <property type="entry name" value="STATOR ELEMENT OF FLAGELLAR MOTOR COMPLEX"/>
    <property type="match status" value="1"/>
</dbReference>
<dbReference type="Gene3D" id="3.30.1330.60">
    <property type="entry name" value="OmpA-like domain"/>
    <property type="match status" value="1"/>
</dbReference>
<dbReference type="PANTHER" id="PTHR30329:SF21">
    <property type="entry name" value="LIPOPROTEIN YIAD-RELATED"/>
    <property type="match status" value="1"/>
</dbReference>
<feature type="chain" id="PRO_5046555697" evidence="2">
    <location>
        <begin position="27"/>
        <end position="1347"/>
    </location>
</feature>
<evidence type="ECO:0000259" key="3">
    <source>
        <dbReference type="PROSITE" id="PS51123"/>
    </source>
</evidence>
<comment type="caution">
    <text evidence="4">The sequence shown here is derived from an EMBL/GenBank/DDBJ whole genome shotgun (WGS) entry which is preliminary data.</text>
</comment>
<dbReference type="RefSeq" id="WP_377121604.1">
    <property type="nucleotide sequence ID" value="NZ_JBHRSD010000010.1"/>
</dbReference>
<dbReference type="CDD" id="cd07185">
    <property type="entry name" value="OmpA_C-like"/>
    <property type="match status" value="1"/>
</dbReference>